<keyword evidence="6" id="KW-1185">Reference proteome</keyword>
<dbReference type="SMART" id="SM00354">
    <property type="entry name" value="HTH_LACI"/>
    <property type="match status" value="1"/>
</dbReference>
<dbReference type="Pfam" id="PF00356">
    <property type="entry name" value="LacI"/>
    <property type="match status" value="1"/>
</dbReference>
<dbReference type="PANTHER" id="PTHR30146">
    <property type="entry name" value="LACI-RELATED TRANSCRIPTIONAL REPRESSOR"/>
    <property type="match status" value="1"/>
</dbReference>
<evidence type="ECO:0000313" key="6">
    <source>
        <dbReference type="Proteomes" id="UP001244427"/>
    </source>
</evidence>
<dbReference type="CDD" id="cd01392">
    <property type="entry name" value="HTH_LacI"/>
    <property type="match status" value="1"/>
</dbReference>
<evidence type="ECO:0000259" key="4">
    <source>
        <dbReference type="PROSITE" id="PS50932"/>
    </source>
</evidence>
<gene>
    <name evidence="5" type="ORF">QFZ53_000471</name>
</gene>
<dbReference type="InterPro" id="IPR010982">
    <property type="entry name" value="Lambda_DNA-bd_dom_sf"/>
</dbReference>
<comment type="caution">
    <text evidence="5">The sequence shown here is derived from an EMBL/GenBank/DDBJ whole genome shotgun (WGS) entry which is preliminary data.</text>
</comment>
<evidence type="ECO:0000313" key="5">
    <source>
        <dbReference type="EMBL" id="MDQ0646275.1"/>
    </source>
</evidence>
<protein>
    <submittedName>
        <fullName evidence="5">LacI family transcriptional regulator</fullName>
    </submittedName>
</protein>
<dbReference type="InterPro" id="IPR046335">
    <property type="entry name" value="LacI/GalR-like_sensor"/>
</dbReference>
<dbReference type="RefSeq" id="WP_307293097.1">
    <property type="nucleotide sequence ID" value="NZ_JAUSXV010000001.1"/>
</dbReference>
<evidence type="ECO:0000256" key="1">
    <source>
        <dbReference type="ARBA" id="ARBA00023015"/>
    </source>
</evidence>
<dbReference type="Proteomes" id="UP001244427">
    <property type="component" value="Unassembled WGS sequence"/>
</dbReference>
<accession>A0AAW8ES54</accession>
<dbReference type="PANTHER" id="PTHR30146:SF138">
    <property type="entry name" value="TRANSCRIPTIONAL REGULATORY PROTEIN"/>
    <property type="match status" value="1"/>
</dbReference>
<dbReference type="EMBL" id="JAUSXV010000001">
    <property type="protein sequence ID" value="MDQ0646275.1"/>
    <property type="molecule type" value="Genomic_DNA"/>
</dbReference>
<organism evidence="5 6">
    <name type="scientific">Microbacterium natoriense</name>
    <dbReference type="NCBI Taxonomy" id="284570"/>
    <lineage>
        <taxon>Bacteria</taxon>
        <taxon>Bacillati</taxon>
        <taxon>Actinomycetota</taxon>
        <taxon>Actinomycetes</taxon>
        <taxon>Micrococcales</taxon>
        <taxon>Microbacteriaceae</taxon>
        <taxon>Microbacterium</taxon>
    </lineage>
</organism>
<dbReference type="InterPro" id="IPR000843">
    <property type="entry name" value="HTH_LacI"/>
</dbReference>
<sequence length="340" mass="35448">MGTKPTLHEVAATAGVSLASASRALTGRSASPEMVRKVRTAAKRIGYLPDATARSLRLGGHRQVVFAVDDIGNPNYVQMLRAIEAELGETTRISVSSTGRRPDQTVELVRMLSMGAGDGLIISPLRVTPALRQAIADTVVPVVVIGTLHSDLGVDNVFVDSSVAVGMVVDHLVEIGRTRIGVINGPGNTNPGAARRAGFAAAVERHALVRTEALQITAADFTVGAGVDAAEHLLAATLDSGIPIDAIVCANDLIAIGAISAARRRGLRVPDDLAVTGIDDTELAALYSPPLTSVSLQSERRGGIAARMLSERFADPSRPPRRETVDATLVIRASTIGEAA</sequence>
<reference evidence="5 6" key="1">
    <citation type="submission" date="2023-07" db="EMBL/GenBank/DDBJ databases">
        <title>Comparative genomics of wheat-associated soil bacteria to identify genetic determinants of phenazine resistance.</title>
        <authorList>
            <person name="Mouncey N."/>
        </authorList>
    </citation>
    <scope>NUCLEOTIDE SEQUENCE [LARGE SCALE GENOMIC DNA]</scope>
    <source>
        <strain evidence="5 6">W4I9-1</strain>
    </source>
</reference>
<dbReference type="Gene3D" id="1.10.260.40">
    <property type="entry name" value="lambda repressor-like DNA-binding domains"/>
    <property type="match status" value="1"/>
</dbReference>
<dbReference type="GO" id="GO:0003700">
    <property type="term" value="F:DNA-binding transcription factor activity"/>
    <property type="evidence" value="ECO:0007669"/>
    <property type="project" value="TreeGrafter"/>
</dbReference>
<feature type="domain" description="HTH lacI-type" evidence="4">
    <location>
        <begin position="5"/>
        <end position="58"/>
    </location>
</feature>
<evidence type="ECO:0000256" key="2">
    <source>
        <dbReference type="ARBA" id="ARBA00023125"/>
    </source>
</evidence>
<dbReference type="InterPro" id="IPR028082">
    <property type="entry name" value="Peripla_BP_I"/>
</dbReference>
<dbReference type="Gene3D" id="3.40.50.2300">
    <property type="match status" value="2"/>
</dbReference>
<dbReference type="AlphaFoldDB" id="A0AAW8ES54"/>
<evidence type="ECO:0000256" key="3">
    <source>
        <dbReference type="ARBA" id="ARBA00023163"/>
    </source>
</evidence>
<dbReference type="SUPFAM" id="SSF47413">
    <property type="entry name" value="lambda repressor-like DNA-binding domains"/>
    <property type="match status" value="1"/>
</dbReference>
<keyword evidence="3" id="KW-0804">Transcription</keyword>
<keyword evidence="1" id="KW-0805">Transcription regulation</keyword>
<dbReference type="Pfam" id="PF13377">
    <property type="entry name" value="Peripla_BP_3"/>
    <property type="match status" value="1"/>
</dbReference>
<dbReference type="PROSITE" id="PS50932">
    <property type="entry name" value="HTH_LACI_2"/>
    <property type="match status" value="1"/>
</dbReference>
<dbReference type="CDD" id="cd06267">
    <property type="entry name" value="PBP1_LacI_sugar_binding-like"/>
    <property type="match status" value="1"/>
</dbReference>
<dbReference type="SUPFAM" id="SSF53822">
    <property type="entry name" value="Periplasmic binding protein-like I"/>
    <property type="match status" value="1"/>
</dbReference>
<keyword evidence="2" id="KW-0238">DNA-binding</keyword>
<name>A0AAW8ES54_9MICO</name>
<proteinExistence type="predicted"/>
<dbReference type="GO" id="GO:0000976">
    <property type="term" value="F:transcription cis-regulatory region binding"/>
    <property type="evidence" value="ECO:0007669"/>
    <property type="project" value="TreeGrafter"/>
</dbReference>